<proteinExistence type="predicted"/>
<name>A0ABQ8VJP9_9AGAR</name>
<evidence type="ECO:0000313" key="4">
    <source>
        <dbReference type="Proteomes" id="UP001150217"/>
    </source>
</evidence>
<comment type="caution">
    <text evidence="3">The sequence shown here is derived from an EMBL/GenBank/DDBJ whole genome shotgun (WGS) entry which is preliminary data.</text>
</comment>
<feature type="region of interest" description="Disordered" evidence="1">
    <location>
        <begin position="496"/>
        <end position="618"/>
    </location>
</feature>
<dbReference type="Proteomes" id="UP001150217">
    <property type="component" value="Unassembled WGS sequence"/>
</dbReference>
<feature type="compositionally biased region" description="Basic and acidic residues" evidence="1">
    <location>
        <begin position="15"/>
        <end position="81"/>
    </location>
</feature>
<feature type="compositionally biased region" description="Polar residues" evidence="1">
    <location>
        <begin position="156"/>
        <end position="167"/>
    </location>
</feature>
<dbReference type="InterPro" id="IPR045341">
    <property type="entry name" value="DUF6532"/>
</dbReference>
<evidence type="ECO:0000259" key="2">
    <source>
        <dbReference type="Pfam" id="PF20149"/>
    </source>
</evidence>
<feature type="compositionally biased region" description="Acidic residues" evidence="1">
    <location>
        <begin position="504"/>
        <end position="521"/>
    </location>
</feature>
<evidence type="ECO:0000313" key="3">
    <source>
        <dbReference type="EMBL" id="KAJ4496609.1"/>
    </source>
</evidence>
<feature type="compositionally biased region" description="Low complexity" evidence="1">
    <location>
        <begin position="583"/>
        <end position="601"/>
    </location>
</feature>
<reference evidence="3" key="1">
    <citation type="submission" date="2022-08" db="EMBL/GenBank/DDBJ databases">
        <title>A Global Phylogenomic Analysis of the Shiitake Genus Lentinula.</title>
        <authorList>
            <consortium name="DOE Joint Genome Institute"/>
            <person name="Sierra-Patev S."/>
            <person name="Min B."/>
            <person name="Naranjo-Ortiz M."/>
            <person name="Looney B."/>
            <person name="Konkel Z."/>
            <person name="Slot J.C."/>
            <person name="Sakamoto Y."/>
            <person name="Steenwyk J.L."/>
            <person name="Rokas A."/>
            <person name="Carro J."/>
            <person name="Camarero S."/>
            <person name="Ferreira P."/>
            <person name="Molpeceres G."/>
            <person name="Ruiz-Duenas F.J."/>
            <person name="Serrano A."/>
            <person name="Henrissat B."/>
            <person name="Drula E."/>
            <person name="Hughes K.W."/>
            <person name="Mata J.L."/>
            <person name="Ishikawa N.K."/>
            <person name="Vargas-Isla R."/>
            <person name="Ushijima S."/>
            <person name="Smith C.A."/>
            <person name="Ahrendt S."/>
            <person name="Andreopoulos W."/>
            <person name="He G."/>
            <person name="Labutti K."/>
            <person name="Lipzen A."/>
            <person name="Ng V."/>
            <person name="Riley R."/>
            <person name="Sandor L."/>
            <person name="Barry K."/>
            <person name="Martinez A.T."/>
            <person name="Xiao Y."/>
            <person name="Gibbons J.G."/>
            <person name="Terashima K."/>
            <person name="Grigoriev I.V."/>
            <person name="Hibbett D.S."/>
        </authorList>
    </citation>
    <scope>NUCLEOTIDE SEQUENCE</scope>
    <source>
        <strain evidence="3">RHP3577 ss4</strain>
    </source>
</reference>
<feature type="region of interest" description="Disordered" evidence="1">
    <location>
        <begin position="1"/>
        <end position="94"/>
    </location>
</feature>
<feature type="region of interest" description="Disordered" evidence="1">
    <location>
        <begin position="145"/>
        <end position="167"/>
    </location>
</feature>
<dbReference type="EMBL" id="JANVFT010000027">
    <property type="protein sequence ID" value="KAJ4496609.1"/>
    <property type="molecule type" value="Genomic_DNA"/>
</dbReference>
<gene>
    <name evidence="3" type="ORF">C8R41DRAFT_866213</name>
</gene>
<accession>A0ABQ8VJP9</accession>
<evidence type="ECO:0000256" key="1">
    <source>
        <dbReference type="SAM" id="MobiDB-lite"/>
    </source>
</evidence>
<keyword evidence="4" id="KW-1185">Reference proteome</keyword>
<organism evidence="3 4">
    <name type="scientific">Lentinula lateritia</name>
    <dbReference type="NCBI Taxonomy" id="40482"/>
    <lineage>
        <taxon>Eukaryota</taxon>
        <taxon>Fungi</taxon>
        <taxon>Dikarya</taxon>
        <taxon>Basidiomycota</taxon>
        <taxon>Agaricomycotina</taxon>
        <taxon>Agaricomycetes</taxon>
        <taxon>Agaricomycetidae</taxon>
        <taxon>Agaricales</taxon>
        <taxon>Marasmiineae</taxon>
        <taxon>Omphalotaceae</taxon>
        <taxon>Lentinula</taxon>
    </lineage>
</organism>
<protein>
    <recommendedName>
        <fullName evidence="2">DUF6532 domain-containing protein</fullName>
    </recommendedName>
</protein>
<feature type="domain" description="DUF6532" evidence="2">
    <location>
        <begin position="244"/>
        <end position="448"/>
    </location>
</feature>
<sequence length="687" mass="77319">MAAHRRSNSQTNLKRPSDGDNDGRSQTKELEKLQRELKKMQKENQTYKRDLNEAHERESALEQHRSNYEDHYYEQHGHSAPESEDEDDLGTGTELNFGYAGVGSGPGSPKTLFPSSVRTVNVVLQSPPAIPRKSVLKTPVSIHPNQPRWPLPTPPNTQQEPSVVHTPSTIGRIQPPMLMPNPLPTCHAQPPVDPIEALQLEGESDIELRILARFANTSGKLLRHYKGLSKKLVRQCLQSYELTVIALHMYPTSDLQMNWTENIWKYYMSKLLHEDETSFVLSEEVKMLMMRRETCIRKASWDRVAMLFETTFKFKKGTSSKVQKHNKLLHLALMTDFGFYYLDPTMRTGLMQAPFIVNGICQILFYNKKAHGVDHEFLFNPIPPATVAFLFTLASNIYLLGFDVSHNLLSKTEHFLCQWSTGIRIPRPLDEDVMNLSFQKHVARVDEWIALDEKKTMTILKRWYYLGQKYAGVGGVTDPEDVKMSRKDRKNAVAELCAMKVPDISEDDKGDEDDKGSDDEHEDKNKGNNSEDDEGSNSGGENSKNDDNTGDSGNKCEDEINNGMEGDDGDDGGLIAEGGNAGANGFNAVNLTKSLSPISHPSPEEENPESHHRTPAVPLKLVNLDKPIMILNEPTHMEIEDGMQGTEPVDEIPDKKSLPKTKKKPNAMLKRPVISAVPPRPKRIARK</sequence>
<feature type="region of interest" description="Disordered" evidence="1">
    <location>
        <begin position="637"/>
        <end position="687"/>
    </location>
</feature>
<dbReference type="Pfam" id="PF20149">
    <property type="entry name" value="DUF6532"/>
    <property type="match status" value="1"/>
</dbReference>